<dbReference type="InterPro" id="IPR011009">
    <property type="entry name" value="Kinase-like_dom_sf"/>
</dbReference>
<evidence type="ECO:0000256" key="4">
    <source>
        <dbReference type="ARBA" id="ARBA00022737"/>
    </source>
</evidence>
<feature type="non-terminal residue" evidence="10">
    <location>
        <position position="1"/>
    </location>
</feature>
<dbReference type="Pfam" id="PF07714">
    <property type="entry name" value="PK_Tyr_Ser-Thr"/>
    <property type="match status" value="1"/>
</dbReference>
<feature type="compositionally biased region" description="Polar residues" evidence="7">
    <location>
        <begin position="329"/>
        <end position="339"/>
    </location>
</feature>
<dbReference type="InterPro" id="IPR032675">
    <property type="entry name" value="LRR_dom_sf"/>
</dbReference>
<accession>A0ABP1AG19</accession>
<dbReference type="InterPro" id="IPR001245">
    <property type="entry name" value="Ser-Thr/Tyr_kinase_cat_dom"/>
</dbReference>
<evidence type="ECO:0000256" key="3">
    <source>
        <dbReference type="ARBA" id="ARBA00022692"/>
    </source>
</evidence>
<dbReference type="CDD" id="cd14066">
    <property type="entry name" value="STKc_IRAK"/>
    <property type="match status" value="1"/>
</dbReference>
<dbReference type="EMBL" id="OZ023713">
    <property type="protein sequence ID" value="CAK9861486.1"/>
    <property type="molecule type" value="Genomic_DNA"/>
</dbReference>
<reference evidence="10" key="1">
    <citation type="submission" date="2024-03" db="EMBL/GenBank/DDBJ databases">
        <authorList>
            <consortium name="ELIXIR-Norway"/>
            <consortium name="Elixir Norway"/>
        </authorList>
    </citation>
    <scope>NUCLEOTIDE SEQUENCE</scope>
</reference>
<feature type="region of interest" description="Disordered" evidence="7">
    <location>
        <begin position="272"/>
        <end position="339"/>
    </location>
</feature>
<feature type="transmembrane region" description="Helical" evidence="8">
    <location>
        <begin position="17"/>
        <end position="37"/>
    </location>
</feature>
<dbReference type="Gene3D" id="3.30.200.20">
    <property type="entry name" value="Phosphorylase Kinase, domain 1"/>
    <property type="match status" value="1"/>
</dbReference>
<evidence type="ECO:0000256" key="6">
    <source>
        <dbReference type="ARBA" id="ARBA00023136"/>
    </source>
</evidence>
<dbReference type="PROSITE" id="PS50011">
    <property type="entry name" value="PROTEIN_KINASE_DOM"/>
    <property type="match status" value="1"/>
</dbReference>
<dbReference type="SUPFAM" id="SSF56112">
    <property type="entry name" value="Protein kinase-like (PK-like)"/>
    <property type="match status" value="1"/>
</dbReference>
<evidence type="ECO:0000259" key="9">
    <source>
        <dbReference type="PROSITE" id="PS50011"/>
    </source>
</evidence>
<dbReference type="Proteomes" id="UP001497522">
    <property type="component" value="Chromosome 12"/>
</dbReference>
<sequence length="757" mass="81345">MAAAAARRMSGAVTSCYYCNTIAIATTILVVSSLLVISSVVVVNAVTDAGDVAALTNLYLDLQQPAQLWNWKINASAGAGAGVEDPCAQNWLGVVCSGANVTELHLSNLGLGGQLSYQLSAFQSLLYLDVSSNNIGGVLPNQLPPSIQNLILARNRLTGSLPYSLGQLPGLTILDISQNAISNGILDIFSPLVSLTTLDLSYNTLTGPLPNSLGALTALMVLNLQNNQLNGSLPLSLLNLTNLQTLNIQNNQFTGWIPPGLNPHNFMYGGNQFSTSPVLPPSPPPSIPPSPAPLSTQSPSQPLLSPTPLLTPTAAPPPNVSIHRPRVTSPANSVGVRTQRSSKSFWTGARITGVVIAVLLLLVAISLSLMFFLWRLRSKRICVSDEEKVNGRGSWVRPLISPVMKAAPALEGGIMTEKTTSRTSAAVQIPKTPPSLKSICEKGASGRSIPGKGPKMVMMAATAFSVGDLQTATNSFAQENLIGEGSLSRVYRGDFPNGQVFAVKKLDLSVAQVQDKEEFLAAVCTMAHLQHANITKLVGYCVDHGQRLLVYQYINRGTLNDALHTSEEAAKRISWNMRIKIALGAARALEYLHEVCLPAMVHRNFKSANILLDDEMNPHLSDCGIAAFTPLGVERQVSAQMLGSFGYSAPEYAMSGLYTMRSDVYSFGVVLLELLTGRKPLDSTRKRAEQSLVRWATPQLHDIDALTKMVDPALKGIYPAKSLSRFADIIALCVQPEPEFRPPMSEVVQTLVRLMQR</sequence>
<dbReference type="Gene3D" id="3.80.10.10">
    <property type="entry name" value="Ribonuclease Inhibitor"/>
    <property type="match status" value="1"/>
</dbReference>
<dbReference type="InterPro" id="IPR001611">
    <property type="entry name" value="Leu-rich_rpt"/>
</dbReference>
<keyword evidence="6 8" id="KW-0472">Membrane</keyword>
<dbReference type="PANTHER" id="PTHR48007:SF22">
    <property type="entry name" value="PROTEIN STRUBBELIG-RECEPTOR FAMILY 3-LIKE ISOFORM X1"/>
    <property type="match status" value="1"/>
</dbReference>
<dbReference type="InterPro" id="IPR046959">
    <property type="entry name" value="PRK1-6/SRF4-like"/>
</dbReference>
<evidence type="ECO:0000256" key="7">
    <source>
        <dbReference type="SAM" id="MobiDB-lite"/>
    </source>
</evidence>
<evidence type="ECO:0000256" key="1">
    <source>
        <dbReference type="ARBA" id="ARBA00004370"/>
    </source>
</evidence>
<comment type="subcellular location">
    <subcellularLocation>
        <location evidence="1">Membrane</location>
    </subcellularLocation>
</comment>
<dbReference type="SUPFAM" id="SSF52058">
    <property type="entry name" value="L domain-like"/>
    <property type="match status" value="1"/>
</dbReference>
<evidence type="ECO:0000313" key="11">
    <source>
        <dbReference type="Proteomes" id="UP001497522"/>
    </source>
</evidence>
<keyword evidence="4" id="KW-0677">Repeat</keyword>
<keyword evidence="3 8" id="KW-0812">Transmembrane</keyword>
<feature type="domain" description="Protein kinase" evidence="9">
    <location>
        <begin position="476"/>
        <end position="754"/>
    </location>
</feature>
<proteinExistence type="predicted"/>
<gene>
    <name evidence="10" type="ORF">CSSPJE1EN2_LOCUS4481</name>
</gene>
<dbReference type="InterPro" id="IPR000719">
    <property type="entry name" value="Prot_kinase_dom"/>
</dbReference>
<organism evidence="10 11">
    <name type="scientific">Sphagnum jensenii</name>
    <dbReference type="NCBI Taxonomy" id="128206"/>
    <lineage>
        <taxon>Eukaryota</taxon>
        <taxon>Viridiplantae</taxon>
        <taxon>Streptophyta</taxon>
        <taxon>Embryophyta</taxon>
        <taxon>Bryophyta</taxon>
        <taxon>Sphagnophytina</taxon>
        <taxon>Sphagnopsida</taxon>
        <taxon>Sphagnales</taxon>
        <taxon>Sphagnaceae</taxon>
        <taxon>Sphagnum</taxon>
    </lineage>
</organism>
<name>A0ABP1AG19_9BRYO</name>
<feature type="transmembrane region" description="Helical" evidence="8">
    <location>
        <begin position="351"/>
        <end position="374"/>
    </location>
</feature>
<evidence type="ECO:0000256" key="2">
    <source>
        <dbReference type="ARBA" id="ARBA00022614"/>
    </source>
</evidence>
<keyword evidence="2" id="KW-0433">Leucine-rich repeat</keyword>
<evidence type="ECO:0000256" key="8">
    <source>
        <dbReference type="SAM" id="Phobius"/>
    </source>
</evidence>
<dbReference type="Pfam" id="PF13855">
    <property type="entry name" value="LRR_8"/>
    <property type="match status" value="1"/>
</dbReference>
<protein>
    <recommendedName>
        <fullName evidence="9">Protein kinase domain-containing protein</fullName>
    </recommendedName>
</protein>
<dbReference type="PANTHER" id="PTHR48007">
    <property type="entry name" value="LEUCINE-RICH REPEAT RECEPTOR-LIKE PROTEIN KINASE PXC1"/>
    <property type="match status" value="1"/>
</dbReference>
<keyword evidence="5 8" id="KW-1133">Transmembrane helix</keyword>
<dbReference type="Gene3D" id="1.10.510.10">
    <property type="entry name" value="Transferase(Phosphotransferase) domain 1"/>
    <property type="match status" value="1"/>
</dbReference>
<evidence type="ECO:0000256" key="5">
    <source>
        <dbReference type="ARBA" id="ARBA00022989"/>
    </source>
</evidence>
<keyword evidence="11" id="KW-1185">Reference proteome</keyword>
<feature type="compositionally biased region" description="Low complexity" evidence="7">
    <location>
        <begin position="293"/>
        <end position="313"/>
    </location>
</feature>
<evidence type="ECO:0000313" key="10">
    <source>
        <dbReference type="EMBL" id="CAK9861486.1"/>
    </source>
</evidence>
<dbReference type="Pfam" id="PF00560">
    <property type="entry name" value="LRR_1"/>
    <property type="match status" value="3"/>
</dbReference>
<feature type="compositionally biased region" description="Pro residues" evidence="7">
    <location>
        <begin position="278"/>
        <end position="292"/>
    </location>
</feature>